<accession>A0A540M3E2</accession>
<name>A0A540M3E2_MALBA</name>
<evidence type="ECO:0000313" key="2">
    <source>
        <dbReference type="Proteomes" id="UP000315295"/>
    </source>
</evidence>
<keyword evidence="2" id="KW-1185">Reference proteome</keyword>
<dbReference type="AlphaFoldDB" id="A0A540M3E2"/>
<dbReference type="InterPro" id="IPR036047">
    <property type="entry name" value="F-box-like_dom_sf"/>
</dbReference>
<dbReference type="Proteomes" id="UP000315295">
    <property type="component" value="Unassembled WGS sequence"/>
</dbReference>
<organism evidence="1 2">
    <name type="scientific">Malus baccata</name>
    <name type="common">Siberian crab apple</name>
    <name type="synonym">Pyrus baccata</name>
    <dbReference type="NCBI Taxonomy" id="106549"/>
    <lineage>
        <taxon>Eukaryota</taxon>
        <taxon>Viridiplantae</taxon>
        <taxon>Streptophyta</taxon>
        <taxon>Embryophyta</taxon>
        <taxon>Tracheophyta</taxon>
        <taxon>Spermatophyta</taxon>
        <taxon>Magnoliopsida</taxon>
        <taxon>eudicotyledons</taxon>
        <taxon>Gunneridae</taxon>
        <taxon>Pentapetalae</taxon>
        <taxon>rosids</taxon>
        <taxon>fabids</taxon>
        <taxon>Rosales</taxon>
        <taxon>Rosaceae</taxon>
        <taxon>Amygdaloideae</taxon>
        <taxon>Maleae</taxon>
        <taxon>Malus</taxon>
    </lineage>
</organism>
<reference evidence="1 2" key="1">
    <citation type="journal article" date="2019" name="G3 (Bethesda)">
        <title>Sequencing of a Wild Apple (Malus baccata) Genome Unravels the Differences Between Cultivated and Wild Apple Species Regarding Disease Resistance and Cold Tolerance.</title>
        <authorList>
            <person name="Chen X."/>
        </authorList>
    </citation>
    <scope>NUCLEOTIDE SEQUENCE [LARGE SCALE GENOMIC DNA]</scope>
    <source>
        <strain evidence="2">cv. Shandingzi</strain>
        <tissue evidence="1">Leaves</tissue>
    </source>
</reference>
<dbReference type="SUPFAM" id="SSF81383">
    <property type="entry name" value="F-box domain"/>
    <property type="match status" value="1"/>
</dbReference>
<dbReference type="EMBL" id="VIEB01000373">
    <property type="protein sequence ID" value="TQD93264.1"/>
    <property type="molecule type" value="Genomic_DNA"/>
</dbReference>
<comment type="caution">
    <text evidence="1">The sequence shown here is derived from an EMBL/GenBank/DDBJ whole genome shotgun (WGS) entry which is preliminary data.</text>
</comment>
<proteinExistence type="predicted"/>
<protein>
    <submittedName>
        <fullName evidence="1">Uncharacterized protein</fullName>
    </submittedName>
</protein>
<dbReference type="STRING" id="106549.A0A540M3E2"/>
<evidence type="ECO:0000313" key="1">
    <source>
        <dbReference type="EMBL" id="TQD93264.1"/>
    </source>
</evidence>
<sequence>MEVSSPFPPMKRNKRSLSPPATTIVDLNVHWLAQCATNFSLLDLSNVAMTCKYFRMVAYSDFIWRRLYWERWLQQPPSSSSQMPEVRKAYLSMRKDSLQCKFSDPNVVDIRTANSNRFDQILLDKNAIVFSQGSWIRVISIDRPLNRRVRFSL</sequence>
<gene>
    <name evidence="1" type="ORF">C1H46_021169</name>
</gene>